<feature type="domain" description="Clp R" evidence="7">
    <location>
        <begin position="8"/>
        <end position="177"/>
    </location>
</feature>
<dbReference type="Pfam" id="PF23569">
    <property type="entry name" value="NBD_SMAX1"/>
    <property type="match status" value="1"/>
</dbReference>
<organism evidence="8 9">
    <name type="scientific">Actinidia chinensis var. chinensis</name>
    <name type="common">Chinese soft-hair kiwi</name>
    <dbReference type="NCBI Taxonomy" id="1590841"/>
    <lineage>
        <taxon>Eukaryota</taxon>
        <taxon>Viridiplantae</taxon>
        <taxon>Streptophyta</taxon>
        <taxon>Embryophyta</taxon>
        <taxon>Tracheophyta</taxon>
        <taxon>Spermatophyta</taxon>
        <taxon>Magnoliopsida</taxon>
        <taxon>eudicotyledons</taxon>
        <taxon>Gunneridae</taxon>
        <taxon>Pentapetalae</taxon>
        <taxon>asterids</taxon>
        <taxon>Ericales</taxon>
        <taxon>Actinidiaceae</taxon>
        <taxon>Actinidia</taxon>
    </lineage>
</organism>
<dbReference type="InterPro" id="IPR058954">
    <property type="entry name" value="AAA_lid_SMAX1"/>
</dbReference>
<dbReference type="InterPro" id="IPR036628">
    <property type="entry name" value="Clp_N_dom_sf"/>
</dbReference>
<evidence type="ECO:0000256" key="1">
    <source>
        <dbReference type="ARBA" id="ARBA00008675"/>
    </source>
</evidence>
<dbReference type="PANTHER" id="PTHR43572:SF49">
    <property type="entry name" value="PROTEIN SMAX1-LIKE 8"/>
    <property type="match status" value="1"/>
</dbReference>
<dbReference type="Pfam" id="PF26587">
    <property type="entry name" value="AAA_lid_SMAX1"/>
    <property type="match status" value="1"/>
</dbReference>
<dbReference type="OMA" id="RRDIWFN"/>
<dbReference type="CDD" id="cd19499">
    <property type="entry name" value="RecA-like_ClpB_Hsp104-like"/>
    <property type="match status" value="1"/>
</dbReference>
<protein>
    <submittedName>
        <fullName evidence="8">Protein SMAX1-LIKE like</fullName>
    </submittedName>
</protein>
<reference evidence="9" key="2">
    <citation type="journal article" date="2018" name="BMC Genomics">
        <title>A manually annotated Actinidia chinensis var. chinensis (kiwifruit) genome highlights the challenges associated with draft genomes and gene prediction in plants.</title>
        <authorList>
            <person name="Pilkington S.M."/>
            <person name="Crowhurst R."/>
            <person name="Hilario E."/>
            <person name="Nardozza S."/>
            <person name="Fraser L."/>
            <person name="Peng Y."/>
            <person name="Gunaseelan K."/>
            <person name="Simpson R."/>
            <person name="Tahir J."/>
            <person name="Deroles S.C."/>
            <person name="Templeton K."/>
            <person name="Luo Z."/>
            <person name="Davy M."/>
            <person name="Cheng C."/>
            <person name="McNeilage M."/>
            <person name="Scaglione D."/>
            <person name="Liu Y."/>
            <person name="Zhang Q."/>
            <person name="Datson P."/>
            <person name="De Silva N."/>
            <person name="Gardiner S.E."/>
            <person name="Bassett H."/>
            <person name="Chagne D."/>
            <person name="McCallum J."/>
            <person name="Dzierzon H."/>
            <person name="Deng C."/>
            <person name="Wang Y.Y."/>
            <person name="Barron L."/>
            <person name="Manako K."/>
            <person name="Bowen J."/>
            <person name="Foster T.M."/>
            <person name="Erridge Z.A."/>
            <person name="Tiffin H."/>
            <person name="Waite C.N."/>
            <person name="Davies K.M."/>
            <person name="Grierson E.P."/>
            <person name="Laing W.A."/>
            <person name="Kirk R."/>
            <person name="Chen X."/>
            <person name="Wood M."/>
            <person name="Montefiori M."/>
            <person name="Brummell D.A."/>
            <person name="Schwinn K.E."/>
            <person name="Catanach A."/>
            <person name="Fullerton C."/>
            <person name="Li D."/>
            <person name="Meiyalaghan S."/>
            <person name="Nieuwenhuizen N."/>
            <person name="Read N."/>
            <person name="Prakash R."/>
            <person name="Hunter D."/>
            <person name="Zhang H."/>
            <person name="McKenzie M."/>
            <person name="Knabel M."/>
            <person name="Harris A."/>
            <person name="Allan A.C."/>
            <person name="Gleave A."/>
            <person name="Chen A."/>
            <person name="Janssen B.J."/>
            <person name="Plunkett B."/>
            <person name="Ampomah-Dwamena C."/>
            <person name="Voogd C."/>
            <person name="Leif D."/>
            <person name="Lafferty D."/>
            <person name="Souleyre E.J.F."/>
            <person name="Varkonyi-Gasic E."/>
            <person name="Gambi F."/>
            <person name="Hanley J."/>
            <person name="Yao J.L."/>
            <person name="Cheung J."/>
            <person name="David K.M."/>
            <person name="Warren B."/>
            <person name="Marsh K."/>
            <person name="Snowden K.C."/>
            <person name="Lin-Wang K."/>
            <person name="Brian L."/>
            <person name="Martinez-Sanchez M."/>
            <person name="Wang M."/>
            <person name="Ileperuma N."/>
            <person name="Macnee N."/>
            <person name="Campin R."/>
            <person name="McAtee P."/>
            <person name="Drummond R.S.M."/>
            <person name="Espley R.V."/>
            <person name="Ireland H.S."/>
            <person name="Wu R."/>
            <person name="Atkinson R.G."/>
            <person name="Karunairetnam S."/>
            <person name="Bulley S."/>
            <person name="Chunkath S."/>
            <person name="Hanley Z."/>
            <person name="Storey R."/>
            <person name="Thrimawithana A.H."/>
            <person name="Thomson S."/>
            <person name="David C."/>
            <person name="Testolin R."/>
            <person name="Huang H."/>
            <person name="Hellens R.P."/>
            <person name="Schaffer R.J."/>
        </authorList>
    </citation>
    <scope>NUCLEOTIDE SEQUENCE [LARGE SCALE GENOMIC DNA]</scope>
    <source>
        <strain evidence="9">cv. Red5</strain>
    </source>
</reference>
<keyword evidence="3" id="KW-0805">Transcription regulation</keyword>
<dbReference type="SUPFAM" id="SSF52540">
    <property type="entry name" value="P-loop containing nucleoside triphosphate hydrolases"/>
    <property type="match status" value="1"/>
</dbReference>
<evidence type="ECO:0000256" key="5">
    <source>
        <dbReference type="PROSITE-ProRule" id="PRU01251"/>
    </source>
</evidence>
<dbReference type="AlphaFoldDB" id="A0A2R6RTF6"/>
<feature type="compositionally biased region" description="Polar residues" evidence="6">
    <location>
        <begin position="641"/>
        <end position="657"/>
    </location>
</feature>
<dbReference type="Gene3D" id="1.10.1780.10">
    <property type="entry name" value="Clp, N-terminal domain"/>
    <property type="match status" value="1"/>
</dbReference>
<evidence type="ECO:0000256" key="6">
    <source>
        <dbReference type="SAM" id="MobiDB-lite"/>
    </source>
</evidence>
<reference evidence="8 9" key="1">
    <citation type="submission" date="2017-07" db="EMBL/GenBank/DDBJ databases">
        <title>An improved, manually edited Actinidia chinensis var. chinensis (kiwifruit) genome highlights the challenges associated with draft genomes and gene prediction in plants.</title>
        <authorList>
            <person name="Pilkington S."/>
            <person name="Crowhurst R."/>
            <person name="Hilario E."/>
            <person name="Nardozza S."/>
            <person name="Fraser L."/>
            <person name="Peng Y."/>
            <person name="Gunaseelan K."/>
            <person name="Simpson R."/>
            <person name="Tahir J."/>
            <person name="Deroles S."/>
            <person name="Templeton K."/>
            <person name="Luo Z."/>
            <person name="Davy M."/>
            <person name="Cheng C."/>
            <person name="Mcneilage M."/>
            <person name="Scaglione D."/>
            <person name="Liu Y."/>
            <person name="Zhang Q."/>
            <person name="Datson P."/>
            <person name="De Silva N."/>
            <person name="Gardiner S."/>
            <person name="Bassett H."/>
            <person name="Chagne D."/>
            <person name="Mccallum J."/>
            <person name="Dzierzon H."/>
            <person name="Deng C."/>
            <person name="Wang Y.-Y."/>
            <person name="Barron N."/>
            <person name="Manako K."/>
            <person name="Bowen J."/>
            <person name="Foster T."/>
            <person name="Erridge Z."/>
            <person name="Tiffin H."/>
            <person name="Waite C."/>
            <person name="Davies K."/>
            <person name="Grierson E."/>
            <person name="Laing W."/>
            <person name="Kirk R."/>
            <person name="Chen X."/>
            <person name="Wood M."/>
            <person name="Montefiori M."/>
            <person name="Brummell D."/>
            <person name="Schwinn K."/>
            <person name="Catanach A."/>
            <person name="Fullerton C."/>
            <person name="Li D."/>
            <person name="Meiyalaghan S."/>
            <person name="Nieuwenhuizen N."/>
            <person name="Read N."/>
            <person name="Prakash R."/>
            <person name="Hunter D."/>
            <person name="Zhang H."/>
            <person name="Mckenzie M."/>
            <person name="Knabel M."/>
            <person name="Harris A."/>
            <person name="Allan A."/>
            <person name="Chen A."/>
            <person name="Janssen B."/>
            <person name="Plunkett B."/>
            <person name="Dwamena C."/>
            <person name="Voogd C."/>
            <person name="Leif D."/>
            <person name="Lafferty D."/>
            <person name="Souleyre E."/>
            <person name="Varkonyi-Gasic E."/>
            <person name="Gambi F."/>
            <person name="Hanley J."/>
            <person name="Yao J.-L."/>
            <person name="Cheung J."/>
            <person name="David K."/>
            <person name="Warren B."/>
            <person name="Marsh K."/>
            <person name="Snowden K."/>
            <person name="Lin-Wang K."/>
            <person name="Brian L."/>
            <person name="Martinez-Sanchez M."/>
            <person name="Wang M."/>
            <person name="Ileperuma N."/>
            <person name="Macnee N."/>
            <person name="Campin R."/>
            <person name="Mcatee P."/>
            <person name="Drummond R."/>
            <person name="Espley R."/>
            <person name="Ireland H."/>
            <person name="Wu R."/>
            <person name="Atkinson R."/>
            <person name="Karunairetnam S."/>
            <person name="Bulley S."/>
            <person name="Chunkath S."/>
            <person name="Hanley Z."/>
            <person name="Storey R."/>
            <person name="Thrimawithana A."/>
            <person name="Thomson S."/>
            <person name="David C."/>
            <person name="Testolin R."/>
        </authorList>
    </citation>
    <scope>NUCLEOTIDE SEQUENCE [LARGE SCALE GENOMIC DNA]</scope>
    <source>
        <strain evidence="9">cv. Red5</strain>
        <tissue evidence="8">Young leaf</tissue>
    </source>
</reference>
<dbReference type="InterPro" id="IPR058680">
    <property type="entry name" value="NBD_SMAX1-like"/>
</dbReference>
<evidence type="ECO:0000256" key="3">
    <source>
        <dbReference type="ARBA" id="ARBA00023015"/>
    </source>
</evidence>
<dbReference type="OrthoDB" id="1723324at2759"/>
<dbReference type="SUPFAM" id="SSF81923">
    <property type="entry name" value="Double Clp-N motif"/>
    <property type="match status" value="1"/>
</dbReference>
<gene>
    <name evidence="8" type="ORF">CEY00_Acc03704</name>
</gene>
<dbReference type="Proteomes" id="UP000241394">
    <property type="component" value="Chromosome LG3"/>
</dbReference>
<dbReference type="InterPro" id="IPR003959">
    <property type="entry name" value="ATPase_AAA_core"/>
</dbReference>
<dbReference type="GO" id="GO:0016887">
    <property type="term" value="F:ATP hydrolysis activity"/>
    <property type="evidence" value="ECO:0007669"/>
    <property type="project" value="InterPro"/>
</dbReference>
<comment type="similarity">
    <text evidence="1">Belongs to the ClpA/ClpB family.</text>
</comment>
<proteinExistence type="inferred from homology"/>
<dbReference type="Pfam" id="PF07724">
    <property type="entry name" value="AAA_2"/>
    <property type="match status" value="1"/>
</dbReference>
<dbReference type="GO" id="GO:0005524">
    <property type="term" value="F:ATP binding"/>
    <property type="evidence" value="ECO:0007669"/>
    <property type="project" value="InterPro"/>
</dbReference>
<keyword evidence="4" id="KW-0804">Transcription</keyword>
<dbReference type="Gene3D" id="3.40.50.300">
    <property type="entry name" value="P-loop containing nucleotide triphosphate hydrolases"/>
    <property type="match status" value="1"/>
</dbReference>
<keyword evidence="2 5" id="KW-0677">Repeat</keyword>
<dbReference type="STRING" id="1590841.A0A2R6RTF6"/>
<dbReference type="InterPro" id="IPR027417">
    <property type="entry name" value="P-loop_NTPase"/>
</dbReference>
<dbReference type="PROSITE" id="PS51903">
    <property type="entry name" value="CLP_R"/>
    <property type="match status" value="1"/>
</dbReference>
<keyword evidence="9" id="KW-1185">Reference proteome</keyword>
<comment type="caution">
    <text evidence="8">The sequence shown here is derived from an EMBL/GenBank/DDBJ whole genome shotgun (WGS) entry which is preliminary data.</text>
</comment>
<sequence length="1104" mass="121125">MPTPVTTARQCLTPEAARALDEASAVARRRGHAQTTSLHAVSALLSLPSSPLRDACGRARNAAYSARAQFKALELCLGVSLDRLPSSPPPRDESPPAISNSLMAAIKRSQANQRRQPESFHLYQSQQQSSSVSMVKVELQNLVLSILDDPVVSRVFGEAGFRSSDIKLAILRPVHQLFRYSRYRGPPMFLCNLSGDSDLGSRGFSFPFLGFSGFSNGDENCRRIGEVLVKNKGRNPLLVGVCANDSLQNFCEIVERRKGGCVLPVEIYGLSVIRIENDVSKFVNEDCDDGLVKLRFREVAEMVKNCVGPGVVISYGDLKELVGDEASCSSASCVVGELTRLLDLHGGKVWLIGSAATYETYLKFLNRFPSVEKDWDLQLLPITSVRPAVGETYPRSSLMESFVPFGGFFSTSSDLKSPLGVSNQCLSRCHLCNDKCEQEISSIAKGEFTPSVAEQYRSSLPSWLQMTELGTYGGLDVEVQAKDDGLPLSDKVKGVQRKWDNICKRLHHAEKLTKGHTYQVGSQVPVVVGFRVGDNKKESADDHSGNMTNVSSYASGFGKVASCMSMDTQNMSRSQSSTAHPGILHTMNAAILSETREKTSESEDLDLCGLQSPPLSLSSSDGHASPPSATSVTTDLGLGMYSSSTGTEQKKSSNQTPADFVTASTFNHPAQSSSCSCPVSDGQFDQRDFKMLYRALSTRISWQEEAISAISRAIARCRTRNEKRFGASLRGDIWLTFLGPDSFSKKRIAVSLAEILYRNKGNFICVDLSSHNGFICTNSMYDRQELSSYDAKFRGKTVVDYIAGELSKKPLSVVFLENIDKADLLTQNSLSQAVRTGRFTDSHGKEVGISSTVFVTTSRFTKSGKILTSAKETSNYSEESILRVKGWPIQMVVDRTVVNCLISNDSIVLNSTRRGFSNPVILNKRKSIGTSKMIEERGTSEMSKRAHKASNMHLDLNLPAEEIEVHDTDGGNTGSDSICGNSKVWLEDFVEIVDESVVFKPFDFDKLADKILMKISECFRKIIGADCLVEIDSRVMEQILAAACLSENNVVEEWVEQVLSRGFVEAQKRFKLTTGYVVKLVTCESPFLEEQAPGVCLPARIIVN</sequence>
<dbReference type="EMBL" id="NKQK01000003">
    <property type="protein sequence ID" value="PSS33316.1"/>
    <property type="molecule type" value="Genomic_DNA"/>
</dbReference>
<evidence type="ECO:0000313" key="9">
    <source>
        <dbReference type="Proteomes" id="UP000241394"/>
    </source>
</evidence>
<evidence type="ECO:0000256" key="2">
    <source>
        <dbReference type="ARBA" id="ARBA00022737"/>
    </source>
</evidence>
<dbReference type="InterPro" id="IPR051650">
    <property type="entry name" value="SL_signaling_regulator"/>
</dbReference>
<dbReference type="PANTHER" id="PTHR43572">
    <property type="entry name" value="CHAPERONE PROTEIN CLPD, CHLOROPLASTIC"/>
    <property type="match status" value="1"/>
</dbReference>
<accession>A0A2R6RTF6</accession>
<name>A0A2R6RTF6_ACTCC</name>
<evidence type="ECO:0000256" key="4">
    <source>
        <dbReference type="ARBA" id="ARBA00023163"/>
    </source>
</evidence>
<dbReference type="GO" id="GO:0009414">
    <property type="term" value="P:response to water deprivation"/>
    <property type="evidence" value="ECO:0007669"/>
    <property type="project" value="EnsemblPlants"/>
</dbReference>
<feature type="region of interest" description="Disordered" evidence="6">
    <location>
        <begin position="595"/>
        <end position="657"/>
    </location>
</feature>
<evidence type="ECO:0000259" key="7">
    <source>
        <dbReference type="PROSITE" id="PS51903"/>
    </source>
</evidence>
<dbReference type="Gramene" id="PSS33316">
    <property type="protein sequence ID" value="PSS33316"/>
    <property type="gene ID" value="CEY00_Acc03704"/>
</dbReference>
<dbReference type="FunCoup" id="A0A2R6RTF6">
    <property type="interactions" value="2629"/>
</dbReference>
<dbReference type="GO" id="GO:1902347">
    <property type="term" value="P:response to strigolactone"/>
    <property type="evidence" value="ECO:0007669"/>
    <property type="project" value="EnsemblPlants"/>
</dbReference>
<dbReference type="InParanoid" id="A0A2R6RTF6"/>
<dbReference type="InterPro" id="IPR004176">
    <property type="entry name" value="Clp_R_N"/>
</dbReference>
<evidence type="ECO:0000313" key="8">
    <source>
        <dbReference type="EMBL" id="PSS33316.1"/>
    </source>
</evidence>